<dbReference type="PANTHER" id="PTHR21137">
    <property type="entry name" value="ODORANT RECEPTOR"/>
    <property type="match status" value="1"/>
</dbReference>
<dbReference type="InterPro" id="IPR004117">
    <property type="entry name" value="7tm6_olfct_rcpt"/>
</dbReference>
<sequence length="364" mass="42055">MSKTSLTMSEDIAGIPSFDEIFQQIKINFTIIGIPFDGKVKIRFYLLILWLSIVISQELLFFVSKFSAENFLELTNLAPCTCIGLLSILKIIFIGIKRKNIFELTKSLQVLYEHIINGDSNTTRVTSQFVFLKYLIKYFFILNALLITVYNFSSPIIMLIHYMTKNRVHYLFPYAIVVPFTIDSWYKWLLMYLHSIICGFICALYFTTIDALYFILTTHVCCQFIILSEEIRTLTPETTNSLQDIIKKHQFILKLSQDLNEIFTAPNLFNVLVGSIGSWTQIPGALLFLSSVLLQILMISIFGENLIRESRNIGSLAFSCKWYDMDQKSKKTILLLMLRANKAQTLTAYKFSIISYESFTKIFI</sequence>
<evidence type="ECO:0000256" key="2">
    <source>
        <dbReference type="ARBA" id="ARBA00022606"/>
    </source>
</evidence>
<dbReference type="EMBL" id="FZQP02005777">
    <property type="protein sequence ID" value="VVD02063.1"/>
    <property type="molecule type" value="Genomic_DNA"/>
</dbReference>
<evidence type="ECO:0000313" key="10">
    <source>
        <dbReference type="EMBL" id="VVD02063.1"/>
    </source>
</evidence>
<dbReference type="GO" id="GO:0004984">
    <property type="term" value="F:olfactory receptor activity"/>
    <property type="evidence" value="ECO:0007669"/>
    <property type="project" value="InterPro"/>
</dbReference>
<evidence type="ECO:0000256" key="4">
    <source>
        <dbReference type="ARBA" id="ARBA00022725"/>
    </source>
</evidence>
<evidence type="ECO:0000313" key="11">
    <source>
        <dbReference type="Proteomes" id="UP000324832"/>
    </source>
</evidence>
<keyword evidence="3 9" id="KW-0812">Transmembrane</keyword>
<dbReference type="GO" id="GO:0007165">
    <property type="term" value="P:signal transduction"/>
    <property type="evidence" value="ECO:0007669"/>
    <property type="project" value="UniProtKB-KW"/>
</dbReference>
<evidence type="ECO:0000256" key="6">
    <source>
        <dbReference type="ARBA" id="ARBA00023136"/>
    </source>
</evidence>
<reference evidence="10 11" key="1">
    <citation type="submission" date="2017-07" db="EMBL/GenBank/DDBJ databases">
        <authorList>
            <person name="Talla V."/>
            <person name="Backstrom N."/>
        </authorList>
    </citation>
    <scope>NUCLEOTIDE SEQUENCE [LARGE SCALE GENOMIC DNA]</scope>
</reference>
<evidence type="ECO:0000256" key="9">
    <source>
        <dbReference type="RuleBase" id="RU351113"/>
    </source>
</evidence>
<dbReference type="GO" id="GO:0005886">
    <property type="term" value="C:plasma membrane"/>
    <property type="evidence" value="ECO:0007669"/>
    <property type="project" value="UniProtKB-SubCell"/>
</dbReference>
<feature type="transmembrane region" description="Helical" evidence="9">
    <location>
        <begin position="282"/>
        <end position="302"/>
    </location>
</feature>
<comment type="subcellular location">
    <subcellularLocation>
        <location evidence="9">Cell membrane</location>
        <topology evidence="9">Multi-pass membrane protein</topology>
    </subcellularLocation>
    <subcellularLocation>
        <location evidence="1">Membrane</location>
        <topology evidence="1">Multi-pass membrane protein</topology>
    </subcellularLocation>
</comment>
<feature type="transmembrane region" description="Helical" evidence="9">
    <location>
        <begin position="138"/>
        <end position="162"/>
    </location>
</feature>
<dbReference type="Proteomes" id="UP000324832">
    <property type="component" value="Unassembled WGS sequence"/>
</dbReference>
<keyword evidence="4 9" id="KW-0552">Olfaction</keyword>
<name>A0A5E4QXU8_9NEOP</name>
<keyword evidence="8 9" id="KW-0807">Transducer</keyword>
<organism evidence="10 11">
    <name type="scientific">Leptidea sinapis</name>
    <dbReference type="NCBI Taxonomy" id="189913"/>
    <lineage>
        <taxon>Eukaryota</taxon>
        <taxon>Metazoa</taxon>
        <taxon>Ecdysozoa</taxon>
        <taxon>Arthropoda</taxon>
        <taxon>Hexapoda</taxon>
        <taxon>Insecta</taxon>
        <taxon>Pterygota</taxon>
        <taxon>Neoptera</taxon>
        <taxon>Endopterygota</taxon>
        <taxon>Lepidoptera</taxon>
        <taxon>Glossata</taxon>
        <taxon>Ditrysia</taxon>
        <taxon>Papilionoidea</taxon>
        <taxon>Pieridae</taxon>
        <taxon>Dismorphiinae</taxon>
        <taxon>Leptidea</taxon>
    </lineage>
</organism>
<evidence type="ECO:0000256" key="7">
    <source>
        <dbReference type="ARBA" id="ARBA00023170"/>
    </source>
</evidence>
<dbReference type="AlphaFoldDB" id="A0A5E4QXU8"/>
<proteinExistence type="inferred from homology"/>
<keyword evidence="11" id="KW-1185">Reference proteome</keyword>
<comment type="similarity">
    <text evidence="9">Belongs to the insect chemoreceptor superfamily. Heteromeric odorant receptor channel (TC 1.A.69) family.</text>
</comment>
<feature type="transmembrane region" description="Helical" evidence="9">
    <location>
        <begin position="76"/>
        <end position="96"/>
    </location>
</feature>
<evidence type="ECO:0000256" key="5">
    <source>
        <dbReference type="ARBA" id="ARBA00022989"/>
    </source>
</evidence>
<protein>
    <recommendedName>
        <fullName evidence="9">Odorant receptor</fullName>
    </recommendedName>
</protein>
<dbReference type="Pfam" id="PF02949">
    <property type="entry name" value="7tm_6"/>
    <property type="match status" value="1"/>
</dbReference>
<evidence type="ECO:0000256" key="1">
    <source>
        <dbReference type="ARBA" id="ARBA00004141"/>
    </source>
</evidence>
<keyword evidence="2 9" id="KW-0716">Sensory transduction</keyword>
<keyword evidence="7 9" id="KW-0675">Receptor</keyword>
<evidence type="ECO:0000256" key="3">
    <source>
        <dbReference type="ARBA" id="ARBA00022692"/>
    </source>
</evidence>
<keyword evidence="6 9" id="KW-0472">Membrane</keyword>
<feature type="transmembrane region" description="Helical" evidence="9">
    <location>
        <begin position="168"/>
        <end position="186"/>
    </location>
</feature>
<gene>
    <name evidence="10" type="ORF">LSINAPIS_LOCUS12354</name>
</gene>
<accession>A0A5E4QXU8</accession>
<keyword evidence="5 9" id="KW-1133">Transmembrane helix</keyword>
<feature type="transmembrane region" description="Helical" evidence="9">
    <location>
        <begin position="193"/>
        <end position="216"/>
    </location>
</feature>
<feature type="transmembrane region" description="Helical" evidence="9">
    <location>
        <begin position="44"/>
        <end position="64"/>
    </location>
</feature>
<dbReference type="GO" id="GO:0005549">
    <property type="term" value="F:odorant binding"/>
    <property type="evidence" value="ECO:0007669"/>
    <property type="project" value="InterPro"/>
</dbReference>
<dbReference type="PANTHER" id="PTHR21137:SF44">
    <property type="entry name" value="ODORANT RECEPTOR 13A-RELATED"/>
    <property type="match status" value="1"/>
</dbReference>
<comment type="caution">
    <text evidence="9">Lacks conserved residue(s) required for the propagation of feature annotation.</text>
</comment>
<evidence type="ECO:0000256" key="8">
    <source>
        <dbReference type="ARBA" id="ARBA00023224"/>
    </source>
</evidence>